<protein>
    <submittedName>
        <fullName evidence="2">Uncharacterized protein</fullName>
    </submittedName>
</protein>
<name>A0A564YU07_HYMDI</name>
<dbReference type="EMBL" id="CABIJS010000388">
    <property type="protein sequence ID" value="VUZ50715.1"/>
    <property type="molecule type" value="Genomic_DNA"/>
</dbReference>
<sequence>ADRGSLVVSGEASERLRILVQQVKENTIDKEDLIHALNKICRIVQSIYVAQKREILDNDSEFSDILNSFDTEDESQESGGRVERSSGLREPRVNMVSKEVRSW</sequence>
<proteinExistence type="predicted"/>
<evidence type="ECO:0000256" key="1">
    <source>
        <dbReference type="SAM" id="MobiDB-lite"/>
    </source>
</evidence>
<gene>
    <name evidence="2" type="ORF">WMSIL1_LOCUS9571</name>
</gene>
<dbReference type="AlphaFoldDB" id="A0A564YU07"/>
<feature type="non-terminal residue" evidence="2">
    <location>
        <position position="1"/>
    </location>
</feature>
<keyword evidence="3" id="KW-1185">Reference proteome</keyword>
<dbReference type="Proteomes" id="UP000321570">
    <property type="component" value="Unassembled WGS sequence"/>
</dbReference>
<evidence type="ECO:0000313" key="3">
    <source>
        <dbReference type="Proteomes" id="UP000321570"/>
    </source>
</evidence>
<organism evidence="2 3">
    <name type="scientific">Hymenolepis diminuta</name>
    <name type="common">Rat tapeworm</name>
    <dbReference type="NCBI Taxonomy" id="6216"/>
    <lineage>
        <taxon>Eukaryota</taxon>
        <taxon>Metazoa</taxon>
        <taxon>Spiralia</taxon>
        <taxon>Lophotrochozoa</taxon>
        <taxon>Platyhelminthes</taxon>
        <taxon>Cestoda</taxon>
        <taxon>Eucestoda</taxon>
        <taxon>Cyclophyllidea</taxon>
        <taxon>Hymenolepididae</taxon>
        <taxon>Hymenolepis</taxon>
    </lineage>
</organism>
<reference evidence="2 3" key="1">
    <citation type="submission" date="2019-07" db="EMBL/GenBank/DDBJ databases">
        <authorList>
            <person name="Jastrzebski P J."/>
            <person name="Paukszto L."/>
            <person name="Jastrzebski P J."/>
        </authorList>
    </citation>
    <scope>NUCLEOTIDE SEQUENCE [LARGE SCALE GENOMIC DNA]</scope>
    <source>
        <strain evidence="2 3">WMS-il1</strain>
    </source>
</reference>
<evidence type="ECO:0000313" key="2">
    <source>
        <dbReference type="EMBL" id="VUZ50715.1"/>
    </source>
</evidence>
<accession>A0A564YU07</accession>
<feature type="non-terminal residue" evidence="2">
    <location>
        <position position="103"/>
    </location>
</feature>
<feature type="region of interest" description="Disordered" evidence="1">
    <location>
        <begin position="68"/>
        <end position="103"/>
    </location>
</feature>
<feature type="compositionally biased region" description="Basic and acidic residues" evidence="1">
    <location>
        <begin position="80"/>
        <end position="103"/>
    </location>
</feature>